<dbReference type="SUPFAM" id="SSF53098">
    <property type="entry name" value="Ribonuclease H-like"/>
    <property type="match status" value="1"/>
</dbReference>
<dbReference type="InterPro" id="IPR012337">
    <property type="entry name" value="RNaseH-like_sf"/>
</dbReference>
<accession>A0AAV0XRV3</accession>
<keyword evidence="2" id="KW-1185">Reference proteome</keyword>
<dbReference type="EMBL" id="CARXXK010000587">
    <property type="protein sequence ID" value="CAI6370858.1"/>
    <property type="molecule type" value="Genomic_DNA"/>
</dbReference>
<evidence type="ECO:0000313" key="1">
    <source>
        <dbReference type="EMBL" id="CAI6370858.1"/>
    </source>
</evidence>
<organism evidence="1 2">
    <name type="scientific">Macrosiphum euphorbiae</name>
    <name type="common">potato aphid</name>
    <dbReference type="NCBI Taxonomy" id="13131"/>
    <lineage>
        <taxon>Eukaryota</taxon>
        <taxon>Metazoa</taxon>
        <taxon>Ecdysozoa</taxon>
        <taxon>Arthropoda</taxon>
        <taxon>Hexapoda</taxon>
        <taxon>Insecta</taxon>
        <taxon>Pterygota</taxon>
        <taxon>Neoptera</taxon>
        <taxon>Paraneoptera</taxon>
        <taxon>Hemiptera</taxon>
        <taxon>Sternorrhyncha</taxon>
        <taxon>Aphidomorpha</taxon>
        <taxon>Aphidoidea</taxon>
        <taxon>Aphididae</taxon>
        <taxon>Macrosiphini</taxon>
        <taxon>Macrosiphum</taxon>
    </lineage>
</organism>
<sequence>MFKKLKLNPEKSGSGRLFHEQWTVHFGVLQNNNKVLCCLCNETVVSRSFNVKRHFETVNNNIFSLSAEEKLELISQKVKFFRSQSNKFKVAFKQNNNLSAASFSVSHCIAQHGKPLSDGEYLKEVFVKASNILFHDFTNKNEIIKRINDLPVSRNTVKDRIICMSNDITDLALENYFSICLDESTDVTSQARLAVFVRFSSVNIMREELVKLMTISTKTTGQDIMNVVLKEFANLKININNIVSITTDGAPNMVGKHNGFVQLFSKEISHSLIRFNCLIHQEALCAKDSLQSLQNVMEVVTKVVNFITSRALNNRQFTKLLDEVESRYPGLLMYNSVRWLSRGQVLHRFVELLEEIRLFLFEKSQDYPELKDLNWLNDLMFFTDFTTMYNELNKKLQGHFHIVLTMFENIKGFEKKIEIYCKDLKNEKFKYFPHLKNHLNNSLHFADSQTDIKCIIKKYVNILENTTELFSNRFSQFRCLEPTFQFLINPYTITYDELDLSFFEWLNIENLEMDLIEFQGNVIWRNKFINLNSELEKYYFTSMKKLALSLLTMFGSTYTCEQLFSSMNFIKSTLRNRLGTNISAACIQLKSTNYNPRIDSLAGNMQQQISH</sequence>
<reference evidence="1 2" key="1">
    <citation type="submission" date="2023-01" db="EMBL/GenBank/DDBJ databases">
        <authorList>
            <person name="Whitehead M."/>
        </authorList>
    </citation>
    <scope>NUCLEOTIDE SEQUENCE [LARGE SCALE GENOMIC DNA]</scope>
</reference>
<dbReference type="Proteomes" id="UP001160148">
    <property type="component" value="Unassembled WGS sequence"/>
</dbReference>
<protein>
    <recommendedName>
        <fullName evidence="3">Transposase</fullName>
    </recommendedName>
</protein>
<evidence type="ECO:0008006" key="3">
    <source>
        <dbReference type="Google" id="ProtNLM"/>
    </source>
</evidence>
<name>A0AAV0XRV3_9HEMI</name>
<dbReference type="PANTHER" id="PTHR45913">
    <property type="entry name" value="EPM2A-INTERACTING PROTEIN 1"/>
    <property type="match status" value="1"/>
</dbReference>
<evidence type="ECO:0000313" key="2">
    <source>
        <dbReference type="Proteomes" id="UP001160148"/>
    </source>
</evidence>
<dbReference type="AlphaFoldDB" id="A0AAV0XRV3"/>
<comment type="caution">
    <text evidence="1">The sequence shown here is derived from an EMBL/GenBank/DDBJ whole genome shotgun (WGS) entry which is preliminary data.</text>
</comment>
<proteinExistence type="predicted"/>
<gene>
    <name evidence="1" type="ORF">MEUPH1_LOCUS24935</name>
</gene>
<dbReference type="PANTHER" id="PTHR45913:SF10">
    <property type="entry name" value="DUF4371 DOMAIN-CONTAINING PROTEIN"/>
    <property type="match status" value="1"/>
</dbReference>